<protein>
    <recommendedName>
        <fullName evidence="5">Doubled CXXCH motif domain-containing protein</fullName>
    </recommendedName>
</protein>
<feature type="chain" id="PRO_5038101880" description="Doubled CXXCH motif domain-containing protein" evidence="2">
    <location>
        <begin position="31"/>
        <end position="384"/>
    </location>
</feature>
<dbReference type="AlphaFoldDB" id="A0A932CPL2"/>
<evidence type="ECO:0008006" key="5">
    <source>
        <dbReference type="Google" id="ProtNLM"/>
    </source>
</evidence>
<comment type="caution">
    <text evidence="3">The sequence shown here is derived from an EMBL/GenBank/DDBJ whole genome shotgun (WGS) entry which is preliminary data.</text>
</comment>
<organism evidence="3 4">
    <name type="scientific">Tectimicrobiota bacterium</name>
    <dbReference type="NCBI Taxonomy" id="2528274"/>
    <lineage>
        <taxon>Bacteria</taxon>
        <taxon>Pseudomonadati</taxon>
        <taxon>Nitrospinota/Tectimicrobiota group</taxon>
        <taxon>Candidatus Tectimicrobiota</taxon>
    </lineage>
</organism>
<dbReference type="InterPro" id="IPR036280">
    <property type="entry name" value="Multihaem_cyt_sf"/>
</dbReference>
<evidence type="ECO:0000256" key="2">
    <source>
        <dbReference type="SAM" id="SignalP"/>
    </source>
</evidence>
<sequence length="384" mass="41820">MTTDTKGGKWGLVGAMVVAALALWAGSARAVHESGVFDCSTCHAMHQAHGQDGAYGGSLEYYNQWEDWGVGQDVNDGYGRRLLKTRRSSYFCLQCHDLSSPTRTKNPGDPDPPAVVNTANPANPPGVPSGAGGYFYGMASLPTVGSPFQSPNAHDLDREIAGHPGSSSTETEILWCRNCHHHHGTRATDTTWSQLPKGDPLKNANPNLEIDSFRNLIVPRGDASQIWGREISYTNTYYSRKLENFCERCHDQPLWGASLGFHPEGMQIGIANSGMAAGNNYMRGMDDTDLITSQPIIKPQDVLENDNRSAANFTARDPGADDVVTCLTCHYAHGGPYAKMLRWDYGNYLYTWNDPYNDTRLGKGISESPTAGSPGAGCQMCHAR</sequence>
<keyword evidence="2" id="KW-0732">Signal</keyword>
<gene>
    <name evidence="3" type="ORF">HYY20_08870</name>
</gene>
<evidence type="ECO:0000256" key="1">
    <source>
        <dbReference type="SAM" id="MobiDB-lite"/>
    </source>
</evidence>
<feature type="signal peptide" evidence="2">
    <location>
        <begin position="1"/>
        <end position="30"/>
    </location>
</feature>
<name>A0A932CPL2_UNCTE</name>
<accession>A0A932CPL2</accession>
<proteinExistence type="predicted"/>
<evidence type="ECO:0000313" key="4">
    <source>
        <dbReference type="Proteomes" id="UP000769766"/>
    </source>
</evidence>
<feature type="region of interest" description="Disordered" evidence="1">
    <location>
        <begin position="365"/>
        <end position="384"/>
    </location>
</feature>
<reference evidence="3" key="1">
    <citation type="submission" date="2020-07" db="EMBL/GenBank/DDBJ databases">
        <title>Huge and variable diversity of episymbiotic CPR bacteria and DPANN archaea in groundwater ecosystems.</title>
        <authorList>
            <person name="He C.Y."/>
            <person name="Keren R."/>
            <person name="Whittaker M."/>
            <person name="Farag I.F."/>
            <person name="Doudna J."/>
            <person name="Cate J.H.D."/>
            <person name="Banfield J.F."/>
        </authorList>
    </citation>
    <scope>NUCLEOTIDE SEQUENCE</scope>
    <source>
        <strain evidence="3">NC_groundwater_672_Ag_B-0.1um_62_36</strain>
    </source>
</reference>
<dbReference type="Proteomes" id="UP000769766">
    <property type="component" value="Unassembled WGS sequence"/>
</dbReference>
<dbReference type="SUPFAM" id="SSF48695">
    <property type="entry name" value="Multiheme cytochromes"/>
    <property type="match status" value="1"/>
</dbReference>
<dbReference type="EMBL" id="JACPRF010000267">
    <property type="protein sequence ID" value="MBI2876979.1"/>
    <property type="molecule type" value="Genomic_DNA"/>
</dbReference>
<evidence type="ECO:0000313" key="3">
    <source>
        <dbReference type="EMBL" id="MBI2876979.1"/>
    </source>
</evidence>